<dbReference type="AlphaFoldDB" id="A0AAD5Q6Z2"/>
<reference evidence="3" key="1">
    <citation type="submission" date="2021-12" db="EMBL/GenBank/DDBJ databases">
        <title>Prjna785345.</title>
        <authorList>
            <person name="Rujirawat T."/>
            <person name="Krajaejun T."/>
        </authorList>
    </citation>
    <scope>NUCLEOTIDE SEQUENCE</scope>
    <source>
        <strain evidence="3">Pi057C3</strain>
    </source>
</reference>
<accession>A0AAD5Q6Z2</accession>
<dbReference type="Pfam" id="PF13365">
    <property type="entry name" value="Trypsin_2"/>
    <property type="match status" value="1"/>
</dbReference>
<dbReference type="SUPFAM" id="SSF50494">
    <property type="entry name" value="Trypsin-like serine proteases"/>
    <property type="match status" value="1"/>
</dbReference>
<feature type="signal peptide" evidence="2">
    <location>
        <begin position="1"/>
        <end position="26"/>
    </location>
</feature>
<feature type="chain" id="PRO_5042018804" description="Serine protease" evidence="2">
    <location>
        <begin position="27"/>
        <end position="437"/>
    </location>
</feature>
<dbReference type="InterPro" id="IPR009003">
    <property type="entry name" value="Peptidase_S1_PA"/>
</dbReference>
<keyword evidence="2" id="KW-0732">Signal</keyword>
<evidence type="ECO:0000256" key="2">
    <source>
        <dbReference type="SAM" id="SignalP"/>
    </source>
</evidence>
<dbReference type="Proteomes" id="UP001209570">
    <property type="component" value="Unassembled WGS sequence"/>
</dbReference>
<evidence type="ECO:0000256" key="1">
    <source>
        <dbReference type="ARBA" id="ARBA00023026"/>
    </source>
</evidence>
<dbReference type="EMBL" id="JAKCXM010000138">
    <property type="protein sequence ID" value="KAJ0401059.1"/>
    <property type="molecule type" value="Genomic_DNA"/>
</dbReference>
<evidence type="ECO:0000313" key="3">
    <source>
        <dbReference type="EMBL" id="KAJ0401059.1"/>
    </source>
</evidence>
<sequence length="437" mass="45977">MQLPRVWTLAAMALALAVELRAAADALQFNQVNGSSPNAGVEARSADKRQPKEIEFSADQAGDFAAGGSPVGEFVALSAQDYQLSALCQPQKWTIKQKKAASMWIGLSAYSLPESDQLVLVAGNGKEAVVTRQGSGAASAAVPGAEVVLEYRPGPACSPSAGGSFAVAGVGVRFSKEWNIKKEAVCGNTNSMKNARCFRDSGDAKDQEMYATSQAVIRTERVREDNRIVVCTAWLWGNQGHIVTNNHCFSSQEMVDNAAFHLGVEAASCSGSCQPGTCPIAKEIKGAGNVKFIKSDPTIDIALLQLTNGASEVVSKFGYLKIRFGFAKGGEQIYIPQHPNGGARQIAKTDDDNDAAIATIRETDLSVRVQGKLFTGLIGYPADTETGSSGSPVIARGTNHVVGLHRIGNCNNAGTPSDKLLAYLATPGLDNDGAALQ</sequence>
<name>A0AAD5Q6Z2_PYTIN</name>
<evidence type="ECO:0000313" key="4">
    <source>
        <dbReference type="Proteomes" id="UP001209570"/>
    </source>
</evidence>
<dbReference type="Gene3D" id="2.40.10.10">
    <property type="entry name" value="Trypsin-like serine proteases"/>
    <property type="match status" value="2"/>
</dbReference>
<evidence type="ECO:0008006" key="5">
    <source>
        <dbReference type="Google" id="ProtNLM"/>
    </source>
</evidence>
<comment type="caution">
    <text evidence="3">The sequence shown here is derived from an EMBL/GenBank/DDBJ whole genome shotgun (WGS) entry which is preliminary data.</text>
</comment>
<keyword evidence="4" id="KW-1185">Reference proteome</keyword>
<gene>
    <name evidence="3" type="ORF">P43SY_005079</name>
</gene>
<dbReference type="InterPro" id="IPR043504">
    <property type="entry name" value="Peptidase_S1_PA_chymotrypsin"/>
</dbReference>
<keyword evidence="1" id="KW-0843">Virulence</keyword>
<organism evidence="3 4">
    <name type="scientific">Pythium insidiosum</name>
    <name type="common">Pythiosis disease agent</name>
    <dbReference type="NCBI Taxonomy" id="114742"/>
    <lineage>
        <taxon>Eukaryota</taxon>
        <taxon>Sar</taxon>
        <taxon>Stramenopiles</taxon>
        <taxon>Oomycota</taxon>
        <taxon>Peronosporomycetes</taxon>
        <taxon>Pythiales</taxon>
        <taxon>Pythiaceae</taxon>
        <taxon>Pythium</taxon>
    </lineage>
</organism>
<protein>
    <recommendedName>
        <fullName evidence="5">Serine protease</fullName>
    </recommendedName>
</protein>
<proteinExistence type="predicted"/>
<dbReference type="PANTHER" id="PTHR36234:SF5">
    <property type="entry name" value="LYSYL ENDOPEPTIDASE"/>
    <property type="match status" value="1"/>
</dbReference>
<dbReference type="PANTHER" id="PTHR36234">
    <property type="entry name" value="LYSYL ENDOPEPTIDASE"/>
    <property type="match status" value="1"/>
</dbReference>